<dbReference type="InterPro" id="IPR011050">
    <property type="entry name" value="Pectin_lyase_fold/virulence"/>
</dbReference>
<evidence type="ECO:0000256" key="2">
    <source>
        <dbReference type="ARBA" id="ARBA00022801"/>
    </source>
</evidence>
<evidence type="ECO:0000259" key="5">
    <source>
        <dbReference type="Pfam" id="PF01095"/>
    </source>
</evidence>
<dbReference type="InterPro" id="IPR012334">
    <property type="entry name" value="Pectin_lyas_fold"/>
</dbReference>
<feature type="signal peptide" evidence="4">
    <location>
        <begin position="1"/>
        <end position="22"/>
    </location>
</feature>
<name>A0A6I3XG28_9BURK</name>
<dbReference type="GO" id="GO:0009279">
    <property type="term" value="C:cell outer membrane"/>
    <property type="evidence" value="ECO:0007669"/>
    <property type="project" value="TreeGrafter"/>
</dbReference>
<dbReference type="Gene3D" id="2.160.20.10">
    <property type="entry name" value="Single-stranded right-handed beta-helix, Pectin lyase-like"/>
    <property type="match status" value="1"/>
</dbReference>
<keyword evidence="3" id="KW-0063">Aspartyl esterase</keyword>
<dbReference type="PANTHER" id="PTHR31321:SF57">
    <property type="entry name" value="PECTINESTERASE 53-RELATED"/>
    <property type="match status" value="1"/>
</dbReference>
<dbReference type="InterPro" id="IPR000070">
    <property type="entry name" value="Pectinesterase_cat"/>
</dbReference>
<evidence type="ECO:0000256" key="1">
    <source>
        <dbReference type="ARBA" id="ARBA00008891"/>
    </source>
</evidence>
<dbReference type="GO" id="GO:0042545">
    <property type="term" value="P:cell wall modification"/>
    <property type="evidence" value="ECO:0007669"/>
    <property type="project" value="InterPro"/>
</dbReference>
<dbReference type="GO" id="GO:0030599">
    <property type="term" value="F:pectinesterase activity"/>
    <property type="evidence" value="ECO:0007669"/>
    <property type="project" value="InterPro"/>
</dbReference>
<dbReference type="EMBL" id="WNWM01000002">
    <property type="protein sequence ID" value="MUI15407.1"/>
    <property type="molecule type" value="Genomic_DNA"/>
</dbReference>
<protein>
    <recommendedName>
        <fullName evidence="5">Pectinesterase catalytic domain-containing protein</fullName>
    </recommendedName>
</protein>
<gene>
    <name evidence="6" type="ORF">GJV26_23555</name>
</gene>
<evidence type="ECO:0000313" key="7">
    <source>
        <dbReference type="Proteomes" id="UP000431684"/>
    </source>
</evidence>
<dbReference type="Gene3D" id="2.60.120.560">
    <property type="entry name" value="Exo-inulinase, domain 1"/>
    <property type="match status" value="1"/>
</dbReference>
<evidence type="ECO:0000256" key="3">
    <source>
        <dbReference type="ARBA" id="ARBA00023085"/>
    </source>
</evidence>
<evidence type="ECO:0000256" key="4">
    <source>
        <dbReference type="SAM" id="SignalP"/>
    </source>
</evidence>
<dbReference type="PANTHER" id="PTHR31321">
    <property type="entry name" value="ACYL-COA THIOESTER HYDROLASE YBHC-RELATED"/>
    <property type="match status" value="1"/>
</dbReference>
<comment type="caution">
    <text evidence="6">The sequence shown here is derived from an EMBL/GenBank/DDBJ whole genome shotgun (WGS) entry which is preliminary data.</text>
</comment>
<feature type="domain" description="Pectinesterase catalytic" evidence="5">
    <location>
        <begin position="448"/>
        <end position="712"/>
    </location>
</feature>
<dbReference type="AlphaFoldDB" id="A0A6I3XG28"/>
<dbReference type="SUPFAM" id="SSF51126">
    <property type="entry name" value="Pectin lyase-like"/>
    <property type="match status" value="1"/>
</dbReference>
<keyword evidence="4" id="KW-0732">Signal</keyword>
<keyword evidence="2" id="KW-0378">Hydrolase</keyword>
<evidence type="ECO:0000313" key="6">
    <source>
        <dbReference type="EMBL" id="MUI15407.1"/>
    </source>
</evidence>
<accession>A0A6I3XG28</accession>
<dbReference type="OrthoDB" id="9804661at2"/>
<comment type="similarity">
    <text evidence="1">Belongs to the pectinesterase family.</text>
</comment>
<dbReference type="Pfam" id="PF01095">
    <property type="entry name" value="Pectinesterase"/>
    <property type="match status" value="1"/>
</dbReference>
<dbReference type="Proteomes" id="UP000431684">
    <property type="component" value="Unassembled WGS sequence"/>
</dbReference>
<organism evidence="6 7">
    <name type="scientific">Pseudoduganella dura</name>
    <dbReference type="NCBI Taxonomy" id="321982"/>
    <lineage>
        <taxon>Bacteria</taxon>
        <taxon>Pseudomonadati</taxon>
        <taxon>Pseudomonadota</taxon>
        <taxon>Betaproteobacteria</taxon>
        <taxon>Burkholderiales</taxon>
        <taxon>Oxalobacteraceae</taxon>
        <taxon>Telluria group</taxon>
        <taxon>Pseudoduganella</taxon>
    </lineage>
</organism>
<reference evidence="6 7" key="1">
    <citation type="submission" date="2019-11" db="EMBL/GenBank/DDBJ databases">
        <title>Draft Genome Sequences of Six Type Strains of the Genus Massilia.</title>
        <authorList>
            <person name="Miess H."/>
            <person name="Frediansyah A."/>
            <person name="Goeker M."/>
            <person name="Gross H."/>
        </authorList>
    </citation>
    <scope>NUCLEOTIDE SEQUENCE [LARGE SCALE GENOMIC DNA]</scope>
    <source>
        <strain evidence="6 7">DSM 17513</strain>
    </source>
</reference>
<keyword evidence="7" id="KW-1185">Reference proteome</keyword>
<proteinExistence type="inferred from homology"/>
<feature type="chain" id="PRO_5026140752" description="Pectinesterase catalytic domain-containing protein" evidence="4">
    <location>
        <begin position="23"/>
        <end position="785"/>
    </location>
</feature>
<sequence>MQASCGLAGAAMALAWSTAAPAAIAVPATDQVMRIMAGAPVRIAGASGADAFVEARFRPLAADGGDGRLYVVGRYQDDGNWYGAGLSFQSATRRMQVEIVKMQDGQMTRLKGFGRAAVTDGRFNTVRLDMQGATLAVYLNGERITSVTDTALAQGGRFGVVAGGTAFEASVPVAGDVELKPARLALARAPQLAQLTLGDGPVRLDVSALGAYRQSGDPAAALPANKPGTFLTAASLPNATAYGALPFRFSAAAADPALVRADAGAGYLALTPLAPGATTVTLTSLDDPNVQSVVDIRIAERRTPSGAAYGLGGAVAPAGGARDVPYDTPLHLRFDAMPALGTSGAIRVYRKRDGALADTIHASGEYDRLGYAGQAHRRAVRLQPIAIEGRNVVVHLHSAKLRPGEEYVVAVDDGVFHGRFNGQPFAGIGREQGWTFRTRAAVPRATKLVVDDDGAADFRTVQGALNHAMEHAGRRTPVTVEIRNGRYQEQLYLRGKDNITLRGQSRDGVVIDALNGDGINPGSGTAQDARSPGIGGGRAIFLVEDADMVTLESLTLRNSTLRASPAGGQAETIFFNSEGRLVAKNAAFFSEQDTIQVRGYAWFHRTLVAGNVDFIWGNNRAALFEDSELRTVGDSANAKNGGYLLQARTVSAGDRGFMFVNSRLTHGPGPTGNDVPAGATWLARSPGYENTWDHIAFIDCRMGQHVAPAGWAGPGVKQPLPNPKAASATGGWREFGTMDLDGKPLDLSRREHGRVLSADEAKAAYGTRAAYFSGFDGGKGWDPVP</sequence>
<dbReference type="RefSeq" id="WP_155711104.1">
    <property type="nucleotide sequence ID" value="NZ_BMWU01000004.1"/>
</dbReference>